<dbReference type="InterPro" id="IPR039422">
    <property type="entry name" value="MarR/SlyA-like"/>
</dbReference>
<dbReference type="PANTHER" id="PTHR33164:SF13">
    <property type="entry name" value="4-HYDROXYPHENYLACETATE CATABOLISM PROTEIN"/>
    <property type="match status" value="1"/>
</dbReference>
<dbReference type="SMART" id="SM00347">
    <property type="entry name" value="HTH_MARR"/>
    <property type="match status" value="1"/>
</dbReference>
<dbReference type="InterPro" id="IPR036388">
    <property type="entry name" value="WH-like_DNA-bd_sf"/>
</dbReference>
<dbReference type="NCBIfam" id="TIGR02337">
    <property type="entry name" value="HpaR"/>
    <property type="match status" value="1"/>
</dbReference>
<gene>
    <name evidence="2" type="primary">hpaR</name>
    <name evidence="2" type="ORF">RQP53_09950</name>
</gene>
<dbReference type="PROSITE" id="PS50995">
    <property type="entry name" value="HTH_MARR_2"/>
    <property type="match status" value="1"/>
</dbReference>
<evidence type="ECO:0000313" key="3">
    <source>
        <dbReference type="Proteomes" id="UP001246372"/>
    </source>
</evidence>
<dbReference type="InterPro" id="IPR036390">
    <property type="entry name" value="WH_DNA-bd_sf"/>
</dbReference>
<organism evidence="2 3">
    <name type="scientific">Roseateles aquae</name>
    <dbReference type="NCBI Taxonomy" id="3077235"/>
    <lineage>
        <taxon>Bacteria</taxon>
        <taxon>Pseudomonadati</taxon>
        <taxon>Pseudomonadota</taxon>
        <taxon>Betaproteobacteria</taxon>
        <taxon>Burkholderiales</taxon>
        <taxon>Sphaerotilaceae</taxon>
        <taxon>Roseateles</taxon>
    </lineage>
</organism>
<dbReference type="Gene3D" id="1.10.10.10">
    <property type="entry name" value="Winged helix-like DNA-binding domain superfamily/Winged helix DNA-binding domain"/>
    <property type="match status" value="1"/>
</dbReference>
<dbReference type="Proteomes" id="UP001246372">
    <property type="component" value="Unassembled WGS sequence"/>
</dbReference>
<reference evidence="2" key="1">
    <citation type="submission" date="2023-09" db="EMBL/GenBank/DDBJ databases">
        <title>Paucibacter sp. APW11 Genome sequencing and assembly.</title>
        <authorList>
            <person name="Kim I."/>
        </authorList>
    </citation>
    <scope>NUCLEOTIDE SEQUENCE</scope>
    <source>
        <strain evidence="2">APW11</strain>
    </source>
</reference>
<dbReference type="PANTHER" id="PTHR33164">
    <property type="entry name" value="TRANSCRIPTIONAL REGULATOR, MARR FAMILY"/>
    <property type="match status" value="1"/>
</dbReference>
<feature type="domain" description="HTH marR-type" evidence="1">
    <location>
        <begin position="9"/>
        <end position="141"/>
    </location>
</feature>
<dbReference type="Pfam" id="PF01047">
    <property type="entry name" value="MarR"/>
    <property type="match status" value="1"/>
</dbReference>
<sequence>MSKAPASSRRSLPLLLMQTRETVMGYFRPLLREHGVSEQQWRVIRALKAQGPMETTKLADLCSLHGPSLSGMLTRMEAAALISRSRLIEDQRKFRIALLPRAEALFEAMREGMEAQYREIEARLGAEELEQLYAVLDATIARLGGLQEPVDED</sequence>
<dbReference type="InterPro" id="IPR000835">
    <property type="entry name" value="HTH_MarR-typ"/>
</dbReference>
<evidence type="ECO:0000259" key="1">
    <source>
        <dbReference type="PROSITE" id="PS50995"/>
    </source>
</evidence>
<accession>A0ABU3PAP1</accession>
<dbReference type="SUPFAM" id="SSF46785">
    <property type="entry name" value="Winged helix' DNA-binding domain"/>
    <property type="match status" value="1"/>
</dbReference>
<proteinExistence type="predicted"/>
<dbReference type="EMBL" id="JAVXZY010000003">
    <property type="protein sequence ID" value="MDT8999587.1"/>
    <property type="molecule type" value="Genomic_DNA"/>
</dbReference>
<name>A0ABU3PAP1_9BURK</name>
<dbReference type="InterPro" id="IPR012712">
    <property type="entry name" value="HpaR/FarR"/>
</dbReference>
<evidence type="ECO:0000313" key="2">
    <source>
        <dbReference type="EMBL" id="MDT8999587.1"/>
    </source>
</evidence>
<comment type="caution">
    <text evidence="2">The sequence shown here is derived from an EMBL/GenBank/DDBJ whole genome shotgun (WGS) entry which is preliminary data.</text>
</comment>
<protein>
    <submittedName>
        <fullName evidence="2">Homoprotocatechuate degradation operon regulator HpaR</fullName>
    </submittedName>
</protein>
<keyword evidence="3" id="KW-1185">Reference proteome</keyword>
<dbReference type="RefSeq" id="WP_315650147.1">
    <property type="nucleotide sequence ID" value="NZ_JAVXZY010000003.1"/>
</dbReference>